<dbReference type="InterPro" id="IPR027417">
    <property type="entry name" value="P-loop_NTPase"/>
</dbReference>
<feature type="region of interest" description="Disordered" evidence="15">
    <location>
        <begin position="376"/>
        <end position="428"/>
    </location>
</feature>
<dbReference type="GO" id="GO:0005886">
    <property type="term" value="C:plasma membrane"/>
    <property type="evidence" value="ECO:0007669"/>
    <property type="project" value="TreeGrafter"/>
</dbReference>
<dbReference type="InterPro" id="IPR011116">
    <property type="entry name" value="SecA_Wing/Scaffold"/>
</dbReference>
<keyword evidence="7" id="KW-0479">Metal-binding</keyword>
<keyword evidence="10" id="KW-0067">ATP-binding</keyword>
<comment type="caution">
    <text evidence="18">The sequence shown here is derived from an EMBL/GenBank/DDBJ whole genome shotgun (WGS) entry which is preliminary data.</text>
</comment>
<evidence type="ECO:0000256" key="12">
    <source>
        <dbReference type="ARBA" id="ARBA00022967"/>
    </source>
</evidence>
<evidence type="ECO:0000256" key="1">
    <source>
        <dbReference type="ARBA" id="ARBA00001947"/>
    </source>
</evidence>
<dbReference type="Gene3D" id="3.10.450.50">
    <property type="match status" value="1"/>
</dbReference>
<dbReference type="GO" id="GO:0043952">
    <property type="term" value="P:protein transport by the Sec complex"/>
    <property type="evidence" value="ECO:0007669"/>
    <property type="project" value="UniProtKB-ARBA"/>
</dbReference>
<dbReference type="InterPro" id="IPR020937">
    <property type="entry name" value="SecA_CS"/>
</dbReference>
<dbReference type="InterPro" id="IPR001650">
    <property type="entry name" value="Helicase_C-like"/>
</dbReference>
<dbReference type="InterPro" id="IPR014018">
    <property type="entry name" value="SecA_motor_DEAD"/>
</dbReference>
<evidence type="ECO:0000259" key="16">
    <source>
        <dbReference type="PROSITE" id="PS51194"/>
    </source>
</evidence>
<evidence type="ECO:0000256" key="6">
    <source>
        <dbReference type="ARBA" id="ARBA00022490"/>
    </source>
</evidence>
<dbReference type="GO" id="GO:0006605">
    <property type="term" value="P:protein targeting"/>
    <property type="evidence" value="ECO:0007669"/>
    <property type="project" value="InterPro"/>
</dbReference>
<evidence type="ECO:0000256" key="7">
    <source>
        <dbReference type="ARBA" id="ARBA00022723"/>
    </source>
</evidence>
<dbReference type="PROSITE" id="PS01312">
    <property type="entry name" value="SECA"/>
    <property type="match status" value="1"/>
</dbReference>
<keyword evidence="4" id="KW-0813">Transport</keyword>
<feature type="compositionally biased region" description="Basic and acidic residues" evidence="15">
    <location>
        <begin position="408"/>
        <end position="417"/>
    </location>
</feature>
<evidence type="ECO:0000256" key="9">
    <source>
        <dbReference type="ARBA" id="ARBA00022833"/>
    </source>
</evidence>
<dbReference type="GO" id="GO:0006886">
    <property type="term" value="P:intracellular protein transport"/>
    <property type="evidence" value="ECO:0007669"/>
    <property type="project" value="InterPro"/>
</dbReference>
<evidence type="ECO:0000256" key="11">
    <source>
        <dbReference type="ARBA" id="ARBA00022927"/>
    </source>
</evidence>
<evidence type="ECO:0000256" key="14">
    <source>
        <dbReference type="ARBA" id="ARBA00023136"/>
    </source>
</evidence>
<dbReference type="SUPFAM" id="SSF52540">
    <property type="entry name" value="P-loop containing nucleoside triphosphate hydrolases"/>
    <property type="match status" value="1"/>
</dbReference>
<evidence type="ECO:0000256" key="4">
    <source>
        <dbReference type="ARBA" id="ARBA00022448"/>
    </source>
</evidence>
<evidence type="ECO:0000256" key="10">
    <source>
        <dbReference type="ARBA" id="ARBA00022840"/>
    </source>
</evidence>
<keyword evidence="8" id="KW-0547">Nucleotide-binding</keyword>
<dbReference type="InterPro" id="IPR004027">
    <property type="entry name" value="SEC_C_motif"/>
</dbReference>
<dbReference type="InterPro" id="IPR000185">
    <property type="entry name" value="SecA"/>
</dbReference>
<dbReference type="InterPro" id="IPR044722">
    <property type="entry name" value="SecA_SF2_C"/>
</dbReference>
<keyword evidence="9" id="KW-0862">Zinc</keyword>
<comment type="cofactor">
    <cofactor evidence="1">
        <name>Zn(2+)</name>
        <dbReference type="ChEBI" id="CHEBI:29105"/>
    </cofactor>
</comment>
<dbReference type="InterPro" id="IPR036266">
    <property type="entry name" value="SecA_Wing/Scaffold_sf"/>
</dbReference>
<dbReference type="GO" id="GO:0005829">
    <property type="term" value="C:cytosol"/>
    <property type="evidence" value="ECO:0007669"/>
    <property type="project" value="TreeGrafter"/>
</dbReference>
<feature type="domain" description="Helicase C-terminal" evidence="16">
    <location>
        <begin position="1"/>
        <end position="166"/>
    </location>
</feature>
<sequence>MLTRKGIKHSVLNAKHHQKEAEIVKTAGQPGSVTIATNMAGRGTDIKLGEGVVKCNVCAILPEPGQKPDHPEWEKKCREDMPCGLCIIGTERHEARRIDRQLRGRSGRQGDPGSTKFFLSLEDDLMRLFGSDRMATMMERLHSEEGEPITHPLISRTIEYAQKKVEEMNFSIRKRVLDYDDVMNKQREVIYKLRGDIVRGENIKDRILEMIEDSLEVVIDENCPPRTYPEEWNWDAIIGWVQARFPLDVKFDEKPETPEDLLETLMTRIREAYNRREKELGEENMRSIERVVALTTVDSAWKEHLYEMDYLREGIGLRGYGGLDPLIEYKKEAYQMFSDLMDRISNEVANKIFRVQIAPDEMPERPTRFVLTHQPAMSAADLARRSQPQPGERPEMRRVASSAPKTPRGPDGKKVGRNDPCPCGSGKKYKHCCMLKEQ</sequence>
<evidence type="ECO:0000256" key="8">
    <source>
        <dbReference type="ARBA" id="ARBA00022741"/>
    </source>
</evidence>
<reference evidence="19" key="1">
    <citation type="submission" date="2017-03" db="EMBL/GenBank/DDBJ databases">
        <title>Novel pathways for hydrocarbon cycling and metabolic interdependencies in hydrothermal sediment communities.</title>
        <authorList>
            <person name="Dombrowski N."/>
            <person name="Seitz K."/>
            <person name="Teske A."/>
            <person name="Baker B."/>
        </authorList>
    </citation>
    <scope>NUCLEOTIDE SEQUENCE [LARGE SCALE GENOMIC DNA]</scope>
</reference>
<dbReference type="Gene3D" id="1.10.3060.10">
    <property type="entry name" value="Helical scaffold and wing domains of SecA"/>
    <property type="match status" value="1"/>
</dbReference>
<dbReference type="Gene3D" id="3.40.50.300">
    <property type="entry name" value="P-loop containing nucleotide triphosphate hydrolases"/>
    <property type="match status" value="1"/>
</dbReference>
<comment type="subcellular location">
    <subcellularLocation>
        <location evidence="2">Membrane</location>
        <topology evidence="2">Peripheral membrane protein</topology>
    </subcellularLocation>
</comment>
<dbReference type="FunFam" id="1.10.3060.10:FF:000003">
    <property type="entry name" value="Protein translocase subunit SecA"/>
    <property type="match status" value="1"/>
</dbReference>
<dbReference type="FunFam" id="3.40.50.300:FF:000113">
    <property type="entry name" value="Preprotein translocase subunit SecA"/>
    <property type="match status" value="1"/>
</dbReference>
<keyword evidence="5" id="KW-1003">Cell membrane</keyword>
<dbReference type="Pfam" id="PF21090">
    <property type="entry name" value="P-loop_SecA"/>
    <property type="match status" value="1"/>
</dbReference>
<dbReference type="PANTHER" id="PTHR30612:SF0">
    <property type="entry name" value="CHLOROPLAST PROTEIN-TRANSPORTING ATPASE"/>
    <property type="match status" value="1"/>
</dbReference>
<comment type="similarity">
    <text evidence="3">Belongs to the SecA family.</text>
</comment>
<gene>
    <name evidence="18" type="ORF">B6D57_03180</name>
</gene>
<dbReference type="Pfam" id="PF07516">
    <property type="entry name" value="SecA_SW"/>
    <property type="match status" value="1"/>
</dbReference>
<organism evidence="18 19">
    <name type="scientific">Candidatus Coatesbacteria bacterium 4484_99</name>
    <dbReference type="NCBI Taxonomy" id="1970774"/>
    <lineage>
        <taxon>Bacteria</taxon>
        <taxon>Candidatus Coatesiibacteriota</taxon>
    </lineage>
</organism>
<evidence type="ECO:0000256" key="3">
    <source>
        <dbReference type="ARBA" id="ARBA00007650"/>
    </source>
</evidence>
<dbReference type="GO" id="GO:0046872">
    <property type="term" value="F:metal ion binding"/>
    <property type="evidence" value="ECO:0007669"/>
    <property type="project" value="UniProtKB-KW"/>
</dbReference>
<dbReference type="PANTHER" id="PTHR30612">
    <property type="entry name" value="SECA INNER MEMBRANE COMPONENT OF SEC PROTEIN SECRETION SYSTEM"/>
    <property type="match status" value="1"/>
</dbReference>
<keyword evidence="6" id="KW-0963">Cytoplasm</keyword>
<proteinExistence type="inferred from homology"/>
<dbReference type="AlphaFoldDB" id="A0A1W9S1C0"/>
<evidence type="ECO:0000256" key="15">
    <source>
        <dbReference type="SAM" id="MobiDB-lite"/>
    </source>
</evidence>
<accession>A0A1W9S1C0</accession>
<evidence type="ECO:0000256" key="2">
    <source>
        <dbReference type="ARBA" id="ARBA00004170"/>
    </source>
</evidence>
<dbReference type="SUPFAM" id="SSF81886">
    <property type="entry name" value="Helical scaffold and wing domains of SecA"/>
    <property type="match status" value="1"/>
</dbReference>
<dbReference type="GO" id="GO:0005524">
    <property type="term" value="F:ATP binding"/>
    <property type="evidence" value="ECO:0007669"/>
    <property type="project" value="UniProtKB-KW"/>
</dbReference>
<name>A0A1W9S1C0_9BACT</name>
<keyword evidence="11" id="KW-0653">Protein transport</keyword>
<keyword evidence="14" id="KW-0472">Membrane</keyword>
<dbReference type="PROSITE" id="PS51196">
    <property type="entry name" value="SECA_MOTOR_DEAD"/>
    <property type="match status" value="1"/>
</dbReference>
<dbReference type="Proteomes" id="UP000192611">
    <property type="component" value="Unassembled WGS sequence"/>
</dbReference>
<feature type="domain" description="SecA family profile" evidence="17">
    <location>
        <begin position="1"/>
        <end position="150"/>
    </location>
</feature>
<dbReference type="PROSITE" id="PS51194">
    <property type="entry name" value="HELICASE_CTER"/>
    <property type="match status" value="1"/>
</dbReference>
<evidence type="ECO:0000256" key="13">
    <source>
        <dbReference type="ARBA" id="ARBA00023010"/>
    </source>
</evidence>
<dbReference type="Pfam" id="PF02810">
    <property type="entry name" value="SEC-C"/>
    <property type="match status" value="1"/>
</dbReference>
<evidence type="ECO:0000259" key="17">
    <source>
        <dbReference type="PROSITE" id="PS51196"/>
    </source>
</evidence>
<dbReference type="EMBL" id="NATQ01000054">
    <property type="protein sequence ID" value="OQX90442.1"/>
    <property type="molecule type" value="Genomic_DNA"/>
</dbReference>
<evidence type="ECO:0000256" key="5">
    <source>
        <dbReference type="ARBA" id="ARBA00022475"/>
    </source>
</evidence>
<dbReference type="GO" id="GO:0031522">
    <property type="term" value="C:cell envelope Sec protein transport complex"/>
    <property type="evidence" value="ECO:0007669"/>
    <property type="project" value="TreeGrafter"/>
</dbReference>
<evidence type="ECO:0000313" key="18">
    <source>
        <dbReference type="EMBL" id="OQX90442.1"/>
    </source>
</evidence>
<keyword evidence="12" id="KW-1278">Translocase</keyword>
<keyword evidence="13" id="KW-0811">Translocation</keyword>
<dbReference type="GO" id="GO:0017038">
    <property type="term" value="P:protein import"/>
    <property type="evidence" value="ECO:0007669"/>
    <property type="project" value="InterPro"/>
</dbReference>
<evidence type="ECO:0000313" key="19">
    <source>
        <dbReference type="Proteomes" id="UP000192611"/>
    </source>
</evidence>
<protein>
    <submittedName>
        <fullName evidence="18">Uncharacterized protein</fullName>
    </submittedName>
</protein>